<dbReference type="Pfam" id="PF18120">
    <property type="entry name" value="DUF5597"/>
    <property type="match status" value="1"/>
</dbReference>
<dbReference type="GO" id="GO:0004553">
    <property type="term" value="F:hydrolase activity, hydrolyzing O-glycosyl compounds"/>
    <property type="evidence" value="ECO:0007669"/>
    <property type="project" value="InterPro"/>
</dbReference>
<dbReference type="Pfam" id="PF01301">
    <property type="entry name" value="Glyco_hydro_35"/>
    <property type="match status" value="1"/>
</dbReference>
<dbReference type="Proteomes" id="UP000006512">
    <property type="component" value="Unassembled WGS sequence"/>
</dbReference>
<keyword evidence="2" id="KW-0732">Signal</keyword>
<feature type="chain" id="PRO_5003320436" evidence="2">
    <location>
        <begin position="20"/>
        <end position="489"/>
    </location>
</feature>
<feature type="domain" description="DUF5597" evidence="4">
    <location>
        <begin position="343"/>
        <end position="472"/>
    </location>
</feature>
<organism evidence="5 6">
    <name type="scientific">Asticcacaulis biprosthecium C19</name>
    <dbReference type="NCBI Taxonomy" id="715226"/>
    <lineage>
        <taxon>Bacteria</taxon>
        <taxon>Pseudomonadati</taxon>
        <taxon>Pseudomonadota</taxon>
        <taxon>Alphaproteobacteria</taxon>
        <taxon>Caulobacterales</taxon>
        <taxon>Caulobacteraceae</taxon>
        <taxon>Asticcacaulis</taxon>
    </lineage>
</organism>
<evidence type="ECO:0000313" key="5">
    <source>
        <dbReference type="EMBL" id="EGF89194.1"/>
    </source>
</evidence>
<dbReference type="GO" id="GO:0005975">
    <property type="term" value="P:carbohydrate metabolic process"/>
    <property type="evidence" value="ECO:0007669"/>
    <property type="project" value="InterPro"/>
</dbReference>
<comment type="similarity">
    <text evidence="1">Belongs to the glycosyl hydrolase 35 family.</text>
</comment>
<proteinExistence type="inferred from homology"/>
<dbReference type="Gene3D" id="2.60.220.20">
    <property type="entry name" value="putative beta-Galactosidase from caulobacter crescentus"/>
    <property type="match status" value="1"/>
</dbReference>
<dbReference type="PANTHER" id="PTHR23421">
    <property type="entry name" value="BETA-GALACTOSIDASE RELATED"/>
    <property type="match status" value="1"/>
</dbReference>
<accession>F4QTP4</accession>
<keyword evidence="6" id="KW-1185">Reference proteome</keyword>
<dbReference type="InterPro" id="IPR040719">
    <property type="entry name" value="DUF5597"/>
</dbReference>
<dbReference type="SUPFAM" id="SSF51445">
    <property type="entry name" value="(Trans)glycosidases"/>
    <property type="match status" value="1"/>
</dbReference>
<dbReference type="AlphaFoldDB" id="F4QTP4"/>
<evidence type="ECO:0000256" key="2">
    <source>
        <dbReference type="SAM" id="SignalP"/>
    </source>
</evidence>
<evidence type="ECO:0000259" key="3">
    <source>
        <dbReference type="Pfam" id="PF01301"/>
    </source>
</evidence>
<evidence type="ECO:0000313" key="6">
    <source>
        <dbReference type="Proteomes" id="UP000006512"/>
    </source>
</evidence>
<dbReference type="eggNOG" id="COG1874">
    <property type="taxonomic scope" value="Bacteria"/>
</dbReference>
<sequence>MKLPVLILMGALLASSVQAQPAQLSDKGLMVDGKPFLILGGEVGNSSVSDPKQMAPVFDKAKAIGLNTLLVPVEWDQTEPVEGQFDFTVTDALLAEAKAHDMKLVILWFGAWKNSMSTYAPAWVKTDQKRFTRARSAEGVAQDILTPFDDDLLKADVKAFSAFMAHLKQVDTSGTVIMVQIENEIGMLPSARDHSDLATKQFMVTRDTEERFQARSYARFVEAMAKAGKAQYELPMYVNAALNRPGKLPGEYPSAGPLPHLFDIWKGVAPSVDMLSPDIYFPDFVERVKPYAFKDNPLFIPEAHYAGDAVASANAFYAIGELDAIGFSPFSIENLPDGDPLVSAYALLDSLAPLIHAQRGKETMRGLRAPINYDGVIDTTPQGFDLGGYRFTAAFIDPWTAKDKQNPNSHGALIIQTGKDEFVVAGSGVTLTFASDTPVGMEQVIEGKFVDGVFVPGKWLNGDQTHQGRHLRLPPDRWGVQKLKLYKYN</sequence>
<name>F4QTP4_9CAUL</name>
<feature type="domain" description="Glycoside hydrolase 35 catalytic" evidence="3">
    <location>
        <begin position="29"/>
        <end position="201"/>
    </location>
</feature>
<reference evidence="6" key="1">
    <citation type="submission" date="2011-03" db="EMBL/GenBank/DDBJ databases">
        <title>Draft genome sequence of Brevundimonas diminuta.</title>
        <authorList>
            <person name="Brown P.J.B."/>
            <person name="Buechlein A."/>
            <person name="Hemmerich C."/>
            <person name="Brun Y.V."/>
        </authorList>
    </citation>
    <scope>NUCLEOTIDE SEQUENCE [LARGE SCALE GENOMIC DNA]</scope>
    <source>
        <strain evidence="6">C19</strain>
    </source>
</reference>
<dbReference type="InterPro" id="IPR031330">
    <property type="entry name" value="Gly_Hdrlase_35_cat"/>
</dbReference>
<dbReference type="RefSeq" id="WP_006275315.1">
    <property type="nucleotide sequence ID" value="NZ_GL883081.1"/>
</dbReference>
<feature type="signal peptide" evidence="2">
    <location>
        <begin position="1"/>
        <end position="19"/>
    </location>
</feature>
<dbReference type="EMBL" id="GL883081">
    <property type="protein sequence ID" value="EGF89194.1"/>
    <property type="molecule type" value="Genomic_DNA"/>
</dbReference>
<evidence type="ECO:0000259" key="4">
    <source>
        <dbReference type="Pfam" id="PF18120"/>
    </source>
</evidence>
<keyword evidence="5" id="KW-0378">Hydrolase</keyword>
<gene>
    <name evidence="5" type="ORF">ABI_45410</name>
</gene>
<dbReference type="STRING" id="715226.ABI_45410"/>
<dbReference type="Gene3D" id="3.20.20.80">
    <property type="entry name" value="Glycosidases"/>
    <property type="match status" value="1"/>
</dbReference>
<dbReference type="InterPro" id="IPR017853">
    <property type="entry name" value="GH"/>
</dbReference>
<evidence type="ECO:0000256" key="1">
    <source>
        <dbReference type="ARBA" id="ARBA00009809"/>
    </source>
</evidence>
<dbReference type="OrthoDB" id="9800974at2"/>
<dbReference type="HOGENOM" id="CLU_027430_0_0_5"/>
<protein>
    <submittedName>
        <fullName evidence="5">Glycosyl hydrolase family 35 family protein</fullName>
    </submittedName>
</protein>
<dbReference type="InterPro" id="IPR001944">
    <property type="entry name" value="Glycoside_Hdrlase_35"/>
</dbReference>